<evidence type="ECO:0000313" key="2">
    <source>
        <dbReference type="EMBL" id="VEU56430.1"/>
    </source>
</evidence>
<accession>A0A448ZYV0</accession>
<keyword evidence="2" id="KW-0614">Plasmid</keyword>
<keyword evidence="1" id="KW-0472">Membrane</keyword>
<reference evidence="2" key="1">
    <citation type="submission" date="2019-01" db="EMBL/GenBank/DDBJ databases">
        <authorList>
            <consortium name="Pathogen Informatics"/>
        </authorList>
    </citation>
    <scope>NUCLEOTIDE SEQUENCE [LARGE SCALE GENOMIC DNA]</scope>
    <source>
        <strain evidence="2">NCTC10113</strain>
    </source>
</reference>
<name>A0A448ZYV0_METSV</name>
<sequence length="527" mass="62043">MTNSIAMILISCLFLFLTVFFIVFYSIKSYYQIKKNSIRNGFLLFEVDADLKRVRINNDIEILNYIPEFIIDLQVKNGEWFDINLFLNFFDKDTKKILVETINSKDKEISKTLLNVMLEGSNNDVTYNLSLENKNSNMFLITLSWEDIFSFSINKRIQYIETQKSFELIKDKNFVIYLHLKLSKIFKIKYLVNEIASILVKKKINTRIIIVNKNENFFIYFENEAIFNTLDIEIQALFGYITDLKILNSYFDICVLIDKAVISEFDNNRFFLLVAYLLFKNSNEEGKKLNYVLINKDALSLNAFESFENKYLNVISLINNGNYLVKNAPLHDFSSSQTSLKITMPIFSEEYLSEYENLLNNTDLQRYLWLVFFKDIDKYKLTNSILMIEDFIFPSLNAKYLYHVFKKNKHLQICIKINNSENYEHLISKLNALNEASYSAGIRINEIEENLLFFLSKTNIQFIIINKEISKNLNVAKNIVSINMLMSYANDKGIILIFEELNIENYKKLITTKNNEKILYLNAQNKK</sequence>
<gene>
    <name evidence="2" type="ORF">NCTC10113_01339</name>
</gene>
<evidence type="ECO:0000256" key="1">
    <source>
        <dbReference type="SAM" id="Phobius"/>
    </source>
</evidence>
<dbReference type="NCBIfam" id="NF045955">
    <property type="entry name" value="MHO_4530_fam"/>
    <property type="match status" value="1"/>
</dbReference>
<keyword evidence="1" id="KW-1133">Transmembrane helix</keyword>
<dbReference type="EMBL" id="LR214939">
    <property type="protein sequence ID" value="VEU56430.1"/>
    <property type="molecule type" value="Genomic_DNA"/>
</dbReference>
<keyword evidence="1" id="KW-0812">Transmembrane</keyword>
<dbReference type="AlphaFoldDB" id="A0A448ZYV0"/>
<feature type="transmembrane region" description="Helical" evidence="1">
    <location>
        <begin position="6"/>
        <end position="27"/>
    </location>
</feature>
<evidence type="ECO:0008006" key="3">
    <source>
        <dbReference type="Google" id="ProtNLM"/>
    </source>
</evidence>
<proteinExistence type="predicted"/>
<geneLocation type="plasmid" evidence="2">
    <name>2</name>
</geneLocation>
<protein>
    <recommendedName>
        <fullName evidence="3">EAL domain-containing protein</fullName>
    </recommendedName>
</protein>
<organism evidence="2">
    <name type="scientific">Metamycoplasma salivarium</name>
    <name type="common">Mycoplasma salivarium</name>
    <dbReference type="NCBI Taxonomy" id="2124"/>
    <lineage>
        <taxon>Bacteria</taxon>
        <taxon>Bacillati</taxon>
        <taxon>Mycoplasmatota</taxon>
        <taxon>Mycoplasmoidales</taxon>
        <taxon>Metamycoplasmataceae</taxon>
        <taxon>Metamycoplasma</taxon>
    </lineage>
</organism>
<dbReference type="RefSeq" id="WP_024544200.1">
    <property type="nucleotide sequence ID" value="NZ_LR214938.2"/>
</dbReference>